<feature type="compositionally biased region" description="Basic and acidic residues" evidence="1">
    <location>
        <begin position="28"/>
        <end position="49"/>
    </location>
</feature>
<keyword evidence="3" id="KW-1185">Reference proteome</keyword>
<feature type="region of interest" description="Disordered" evidence="1">
    <location>
        <begin position="1"/>
        <end position="173"/>
    </location>
</feature>
<evidence type="ECO:0000313" key="2">
    <source>
        <dbReference type="EMBL" id="KAG9452500.1"/>
    </source>
</evidence>
<organism evidence="2 3">
    <name type="scientific">Aristolochia fimbriata</name>
    <name type="common">White veined hardy Dutchman's pipe vine</name>
    <dbReference type="NCBI Taxonomy" id="158543"/>
    <lineage>
        <taxon>Eukaryota</taxon>
        <taxon>Viridiplantae</taxon>
        <taxon>Streptophyta</taxon>
        <taxon>Embryophyta</taxon>
        <taxon>Tracheophyta</taxon>
        <taxon>Spermatophyta</taxon>
        <taxon>Magnoliopsida</taxon>
        <taxon>Magnoliidae</taxon>
        <taxon>Piperales</taxon>
        <taxon>Aristolochiaceae</taxon>
        <taxon>Aristolochia</taxon>
    </lineage>
</organism>
<feature type="compositionally biased region" description="Basic and acidic residues" evidence="1">
    <location>
        <begin position="76"/>
        <end position="88"/>
    </location>
</feature>
<accession>A0AAV7EWJ3</accession>
<gene>
    <name evidence="2" type="ORF">H6P81_005404</name>
</gene>
<dbReference type="Proteomes" id="UP000825729">
    <property type="component" value="Unassembled WGS sequence"/>
</dbReference>
<feature type="compositionally biased region" description="Basic and acidic residues" evidence="1">
    <location>
        <begin position="1"/>
        <end position="15"/>
    </location>
</feature>
<feature type="compositionally biased region" description="Basic residues" evidence="1">
    <location>
        <begin position="129"/>
        <end position="138"/>
    </location>
</feature>
<dbReference type="AlphaFoldDB" id="A0AAV7EWJ3"/>
<feature type="compositionally biased region" description="Basic residues" evidence="1">
    <location>
        <begin position="108"/>
        <end position="119"/>
    </location>
</feature>
<evidence type="ECO:0000313" key="3">
    <source>
        <dbReference type="Proteomes" id="UP000825729"/>
    </source>
</evidence>
<comment type="caution">
    <text evidence="2">The sequence shown here is derived from an EMBL/GenBank/DDBJ whole genome shotgun (WGS) entry which is preliminary data.</text>
</comment>
<reference evidence="2 3" key="1">
    <citation type="submission" date="2021-07" db="EMBL/GenBank/DDBJ databases">
        <title>The Aristolochia fimbriata genome: insights into angiosperm evolution, floral development and chemical biosynthesis.</title>
        <authorList>
            <person name="Jiao Y."/>
        </authorList>
    </citation>
    <scope>NUCLEOTIDE SEQUENCE [LARGE SCALE GENOMIC DNA]</scope>
    <source>
        <strain evidence="2">IBCAS-2021</strain>
        <tissue evidence="2">Leaf</tissue>
    </source>
</reference>
<evidence type="ECO:0000256" key="1">
    <source>
        <dbReference type="SAM" id="MobiDB-lite"/>
    </source>
</evidence>
<proteinExistence type="predicted"/>
<protein>
    <submittedName>
        <fullName evidence="2">Uncharacterized protein</fullName>
    </submittedName>
</protein>
<dbReference type="EMBL" id="JAINDJ010000003">
    <property type="protein sequence ID" value="KAG9452500.1"/>
    <property type="molecule type" value="Genomic_DNA"/>
</dbReference>
<sequence>MTNSKDKIEKRENPDCTRSFMDSGYRILKKDQQSETPERRNGRGEKKVGEASNKQKKQAKQEFRWITFTGKRNKLGNRESSKKHENPRWKRRKEPYLVIYNTRERKTERRKKERQRRKKESLVKPQVNRGKRKEKKRSFVLDGSTRRKLKNRTFERIDVPHPPPSVSKPTGCSPFRVLPPSSAADSDGCVFVRVITES</sequence>
<name>A0AAV7EWJ3_ARIFI</name>